<evidence type="ECO:0000256" key="4">
    <source>
        <dbReference type="ARBA" id="ARBA00023027"/>
    </source>
</evidence>
<comment type="subunit">
    <text evidence="6">Homotetramer.</text>
</comment>
<evidence type="ECO:0000259" key="7">
    <source>
        <dbReference type="PROSITE" id="PS51383"/>
    </source>
</evidence>
<dbReference type="PANTHER" id="PTHR12592">
    <property type="entry name" value="ATP-DEPENDENT (S)-NAD(P)H-HYDRATE DEHYDRATASE FAMILY MEMBER"/>
    <property type="match status" value="1"/>
</dbReference>
<dbReference type="PROSITE" id="PS01050">
    <property type="entry name" value="YJEF_C_2"/>
    <property type="match status" value="1"/>
</dbReference>
<dbReference type="PROSITE" id="PS51383">
    <property type="entry name" value="YJEF_C_3"/>
    <property type="match status" value="1"/>
</dbReference>
<keyword evidence="9" id="KW-1185">Reference proteome</keyword>
<dbReference type="InterPro" id="IPR029056">
    <property type="entry name" value="Ribokinase-like"/>
</dbReference>
<keyword evidence="1 6" id="KW-0547">Nucleotide-binding</keyword>
<dbReference type="SUPFAM" id="SSF53613">
    <property type="entry name" value="Ribokinase-like"/>
    <property type="match status" value="1"/>
</dbReference>
<comment type="similarity">
    <text evidence="6">Belongs to the NnrD/CARKD family.</text>
</comment>
<accession>A0ABW8Q2I3</accession>
<evidence type="ECO:0000256" key="2">
    <source>
        <dbReference type="ARBA" id="ARBA00022840"/>
    </source>
</evidence>
<dbReference type="RefSeq" id="WP_405385538.1">
    <property type="nucleotide sequence ID" value="NZ_JBJGEB010000002.1"/>
</dbReference>
<organism evidence="8 9">
    <name type="scientific">Neisseria oralis</name>
    <dbReference type="NCBI Taxonomy" id="1107316"/>
    <lineage>
        <taxon>Bacteria</taxon>
        <taxon>Pseudomonadati</taxon>
        <taxon>Pseudomonadota</taxon>
        <taxon>Betaproteobacteria</taxon>
        <taxon>Neisseriales</taxon>
        <taxon>Neisseriaceae</taxon>
        <taxon>Neisseria</taxon>
    </lineage>
</organism>
<dbReference type="Proteomes" id="UP001621964">
    <property type="component" value="Unassembled WGS sequence"/>
</dbReference>
<evidence type="ECO:0000256" key="1">
    <source>
        <dbReference type="ARBA" id="ARBA00022741"/>
    </source>
</evidence>
<feature type="domain" description="YjeF C-terminal" evidence="7">
    <location>
        <begin position="17"/>
        <end position="291"/>
    </location>
</feature>
<keyword evidence="3 6" id="KW-0521">NADP</keyword>
<dbReference type="NCBIfam" id="TIGR00196">
    <property type="entry name" value="yjeF_cterm"/>
    <property type="match status" value="1"/>
</dbReference>
<comment type="function">
    <text evidence="6">Catalyzes the dehydration of the S-form of NAD(P)HX at the expense of ADP, which is converted to AMP. Together with NAD(P)HX epimerase, which catalyzes the epimerization of the S- and R-forms, the enzyme allows the repair of both epimers of NAD(P)HX, a damaged form of NAD(P)H that is a result of enzymatic or heat-dependent hydration.</text>
</comment>
<feature type="binding site" evidence="6">
    <location>
        <position position="164"/>
    </location>
    <ligand>
        <name>(6S)-NADPHX</name>
        <dbReference type="ChEBI" id="CHEBI:64076"/>
    </ligand>
</feature>
<comment type="cofactor">
    <cofactor evidence="6">
        <name>Mg(2+)</name>
        <dbReference type="ChEBI" id="CHEBI:18420"/>
    </cofactor>
</comment>
<feature type="binding site" evidence="6">
    <location>
        <begin position="201"/>
        <end position="205"/>
    </location>
    <ligand>
        <name>AMP</name>
        <dbReference type="ChEBI" id="CHEBI:456215"/>
    </ligand>
</feature>
<evidence type="ECO:0000313" key="9">
    <source>
        <dbReference type="Proteomes" id="UP001621964"/>
    </source>
</evidence>
<evidence type="ECO:0000256" key="3">
    <source>
        <dbReference type="ARBA" id="ARBA00022857"/>
    </source>
</evidence>
<dbReference type="CDD" id="cd01171">
    <property type="entry name" value="YXKO-related"/>
    <property type="match status" value="1"/>
</dbReference>
<keyword evidence="2 6" id="KW-0067">ATP-binding</keyword>
<dbReference type="HAMAP" id="MF_01965">
    <property type="entry name" value="NADHX_dehydratase"/>
    <property type="match status" value="1"/>
</dbReference>
<feature type="binding site" evidence="6">
    <location>
        <position position="52"/>
    </location>
    <ligand>
        <name>(6S)-NADPHX</name>
        <dbReference type="ChEBI" id="CHEBI:64076"/>
    </ligand>
</feature>
<proteinExistence type="inferred from homology"/>
<dbReference type="EMBL" id="JBJGEB010000002">
    <property type="protein sequence ID" value="MFK7641348.1"/>
    <property type="molecule type" value="Genomic_DNA"/>
</dbReference>
<dbReference type="PANTHER" id="PTHR12592:SF0">
    <property type="entry name" value="ATP-DEPENDENT (S)-NAD(P)H-HYDRATE DEHYDRATASE"/>
    <property type="match status" value="1"/>
</dbReference>
<evidence type="ECO:0000256" key="6">
    <source>
        <dbReference type="HAMAP-Rule" id="MF_01965"/>
    </source>
</evidence>
<name>A0ABW8Q2I3_9NEIS</name>
<comment type="catalytic activity">
    <reaction evidence="6">
        <text>(6S)-NADPHX + ADP = AMP + phosphate + NADPH + H(+)</text>
        <dbReference type="Rhea" id="RHEA:32235"/>
        <dbReference type="ChEBI" id="CHEBI:15378"/>
        <dbReference type="ChEBI" id="CHEBI:43474"/>
        <dbReference type="ChEBI" id="CHEBI:57783"/>
        <dbReference type="ChEBI" id="CHEBI:64076"/>
        <dbReference type="ChEBI" id="CHEBI:456215"/>
        <dbReference type="ChEBI" id="CHEBI:456216"/>
        <dbReference type="EC" id="4.2.1.136"/>
    </reaction>
</comment>
<evidence type="ECO:0000256" key="5">
    <source>
        <dbReference type="ARBA" id="ARBA00023239"/>
    </source>
</evidence>
<dbReference type="Gene3D" id="3.40.1190.20">
    <property type="match status" value="1"/>
</dbReference>
<feature type="binding site" evidence="6">
    <location>
        <position position="231"/>
    </location>
    <ligand>
        <name>(6S)-NADPHX</name>
        <dbReference type="ChEBI" id="CHEBI:64076"/>
    </ligand>
</feature>
<dbReference type="Pfam" id="PF01256">
    <property type="entry name" value="Carb_kinase"/>
    <property type="match status" value="1"/>
</dbReference>
<feature type="binding site" evidence="6">
    <location>
        <position position="230"/>
    </location>
    <ligand>
        <name>AMP</name>
        <dbReference type="ChEBI" id="CHEBI:456215"/>
    </ligand>
</feature>
<reference evidence="8 9" key="1">
    <citation type="submission" date="2024-11" db="EMBL/GenBank/DDBJ databases">
        <authorList>
            <person name="Mikucki A.G."/>
            <person name="Kahler C.M."/>
        </authorList>
    </citation>
    <scope>NUCLEOTIDE SEQUENCE [LARGE SCALE GENOMIC DNA]</scope>
    <source>
        <strain evidence="8 9">EXNM717</strain>
    </source>
</reference>
<keyword evidence="4 6" id="KW-0520">NAD</keyword>
<comment type="catalytic activity">
    <reaction evidence="6">
        <text>(6S)-NADHX + ADP = AMP + phosphate + NADH + H(+)</text>
        <dbReference type="Rhea" id="RHEA:32223"/>
        <dbReference type="ChEBI" id="CHEBI:15378"/>
        <dbReference type="ChEBI" id="CHEBI:43474"/>
        <dbReference type="ChEBI" id="CHEBI:57945"/>
        <dbReference type="ChEBI" id="CHEBI:64074"/>
        <dbReference type="ChEBI" id="CHEBI:456215"/>
        <dbReference type="ChEBI" id="CHEBI:456216"/>
        <dbReference type="EC" id="4.2.1.136"/>
    </reaction>
</comment>
<dbReference type="InterPro" id="IPR000631">
    <property type="entry name" value="CARKD"/>
</dbReference>
<protein>
    <recommendedName>
        <fullName evidence="6">ADP-dependent (S)-NAD(P)H-hydrate dehydratase</fullName>
        <ecNumber evidence="6">4.2.1.136</ecNumber>
    </recommendedName>
    <alternativeName>
        <fullName evidence="6">ADP-dependent NAD(P)HX dehydratase</fullName>
    </alternativeName>
</protein>
<comment type="caution">
    <text evidence="8">The sequence shown here is derived from an EMBL/GenBank/DDBJ whole genome shotgun (WGS) entry which is preliminary data.</text>
</comment>
<dbReference type="InterPro" id="IPR017953">
    <property type="entry name" value="Carbohydrate_kinase_pred_CS"/>
</dbReference>
<feature type="binding site" evidence="6">
    <location>
        <position position="110"/>
    </location>
    <ligand>
        <name>(6S)-NADPHX</name>
        <dbReference type="ChEBI" id="CHEBI:64076"/>
    </ligand>
</feature>
<sequence length="295" mass="30644">MFTSRYRLSDSESLFQTASMYPDVFKPRPAESHKGTYGTLAVIGGTEGMSGAVVLAATAAAYAGCGKVWAGFNQRQLPFAVIDGRPEIMLATAQNLLLRNDADARAIGCGLGLGDTASGIVAAALSEADGKPLLLDADALTLLSRSSELQRLAVRHGNLILTPHPAEAARLLKTDTAEIQKARIQSVETLSRRFNAVTVLKGHRSLIAAPDRGTTANPSGNAGLATAGSGDVLSGVIGSLLAQGIDAFQAAAAGVWLHGAAADILRDSETGEIGMLAGEIAPAVRWLRNYLVRGK</sequence>
<dbReference type="EC" id="4.2.1.136" evidence="6"/>
<gene>
    <name evidence="6" type="primary">nnrD</name>
    <name evidence="8" type="ORF">ACI43T_02385</name>
</gene>
<evidence type="ECO:0000313" key="8">
    <source>
        <dbReference type="EMBL" id="MFK7641348.1"/>
    </source>
</evidence>
<keyword evidence="5 6" id="KW-0456">Lyase</keyword>